<dbReference type="Proteomes" id="UP000683925">
    <property type="component" value="Unassembled WGS sequence"/>
</dbReference>
<organism evidence="2 3">
    <name type="scientific">Paramecium octaurelia</name>
    <dbReference type="NCBI Taxonomy" id="43137"/>
    <lineage>
        <taxon>Eukaryota</taxon>
        <taxon>Sar</taxon>
        <taxon>Alveolata</taxon>
        <taxon>Ciliophora</taxon>
        <taxon>Intramacronucleata</taxon>
        <taxon>Oligohymenophorea</taxon>
        <taxon>Peniculida</taxon>
        <taxon>Parameciidae</taxon>
        <taxon>Paramecium</taxon>
    </lineage>
</organism>
<name>A0A8S1YLD1_PAROT</name>
<dbReference type="SMART" id="SM00320">
    <property type="entry name" value="WD40"/>
    <property type="match status" value="4"/>
</dbReference>
<reference evidence="2" key="1">
    <citation type="submission" date="2021-01" db="EMBL/GenBank/DDBJ databases">
        <authorList>
            <consortium name="Genoscope - CEA"/>
            <person name="William W."/>
        </authorList>
    </citation>
    <scope>NUCLEOTIDE SEQUENCE</scope>
</reference>
<keyword evidence="3" id="KW-1185">Reference proteome</keyword>
<protein>
    <submittedName>
        <fullName evidence="2">Uncharacterized protein</fullName>
    </submittedName>
</protein>
<dbReference type="PROSITE" id="PS50294">
    <property type="entry name" value="WD_REPEATS_REGION"/>
    <property type="match status" value="1"/>
</dbReference>
<keyword evidence="1" id="KW-0853">WD repeat</keyword>
<dbReference type="PANTHER" id="PTHR19920:SF0">
    <property type="entry name" value="CYTOSOLIC IRON-SULFUR PROTEIN ASSEMBLY PROTEIN CIAO1-RELATED"/>
    <property type="match status" value="1"/>
</dbReference>
<feature type="repeat" description="WD" evidence="1">
    <location>
        <begin position="221"/>
        <end position="253"/>
    </location>
</feature>
<dbReference type="Pfam" id="PF00400">
    <property type="entry name" value="WD40"/>
    <property type="match status" value="3"/>
</dbReference>
<feature type="repeat" description="WD" evidence="1">
    <location>
        <begin position="266"/>
        <end position="297"/>
    </location>
</feature>
<dbReference type="GO" id="GO:0097361">
    <property type="term" value="C:cytosolic [4Fe-4S] assembly targeting complex"/>
    <property type="evidence" value="ECO:0007669"/>
    <property type="project" value="TreeGrafter"/>
</dbReference>
<dbReference type="PANTHER" id="PTHR19920">
    <property type="entry name" value="WD40 PROTEIN CIAO1"/>
    <property type="match status" value="1"/>
</dbReference>
<evidence type="ECO:0000313" key="3">
    <source>
        <dbReference type="Proteomes" id="UP000683925"/>
    </source>
</evidence>
<dbReference type="InterPro" id="IPR001680">
    <property type="entry name" value="WD40_rpt"/>
</dbReference>
<dbReference type="OrthoDB" id="583570at2759"/>
<proteinExistence type="predicted"/>
<dbReference type="AlphaFoldDB" id="A0A8S1YLD1"/>
<sequence>MQMSCNQADHNNQSIIGVCVDITCPNIRPYCNFCLPLHAKHLHMLTPLDLINEWISERILQVHNAQNNVEEFKVSLEIFLNQVSPYCNFNFDQIPKLGLSQIDNLVKGLGSIELCEKVLFRQLNQSIQELKQIVIEIQKILKNQITISNNDNTQIPQYQHKLKPNLSPIRYQLMKTNSIEQGGSCFAFAFNKDCSIVAAGCSSQIIVYEFRQGMKKQIQLLYEHQKEMGTLNFMKKSNQLVSGDCDGDILIWSSKNNKYWICSQTLKQHNSRINCLIMNNNEDIMISCSNDQTIKFWMKLNEWICQQTITNHENFVYQLSLNEKQNKVISCGKDQLILVIENSEQNKQWIVKQKIQVDCLGYRLCFINDNLFTFQPSTGNLMHIYELHNLSKQFTQTKHITVNQGDDNRVFFPQKYIQSKQLLVIKHDKYINLIRKIDNDQFIVEQSIQFSSKELFGCISDDGEYLITWDDSSDEIQIRRSKQE</sequence>
<evidence type="ECO:0000313" key="2">
    <source>
        <dbReference type="EMBL" id="CAD8214513.1"/>
    </source>
</evidence>
<gene>
    <name evidence="2" type="ORF">POCTA_138.1.T1800031</name>
</gene>
<dbReference type="PROSITE" id="PS50082">
    <property type="entry name" value="WD_REPEATS_2"/>
    <property type="match status" value="2"/>
</dbReference>
<dbReference type="GO" id="GO:0016226">
    <property type="term" value="P:iron-sulfur cluster assembly"/>
    <property type="evidence" value="ECO:0007669"/>
    <property type="project" value="TreeGrafter"/>
</dbReference>
<accession>A0A8S1YLD1</accession>
<evidence type="ECO:0000256" key="1">
    <source>
        <dbReference type="PROSITE-ProRule" id="PRU00221"/>
    </source>
</evidence>
<dbReference type="EMBL" id="CAJJDP010000184">
    <property type="protein sequence ID" value="CAD8214513.1"/>
    <property type="molecule type" value="Genomic_DNA"/>
</dbReference>
<comment type="caution">
    <text evidence="2">The sequence shown here is derived from an EMBL/GenBank/DDBJ whole genome shotgun (WGS) entry which is preliminary data.</text>
</comment>